<keyword evidence="5" id="KW-0235">DNA replication</keyword>
<comment type="catalytic activity">
    <reaction evidence="8">
        <text>DNA(n) + a 2'-deoxyribonucleoside 5'-triphosphate = DNA(n+1) + diphosphate</text>
        <dbReference type="Rhea" id="RHEA:22508"/>
        <dbReference type="Rhea" id="RHEA-COMP:17339"/>
        <dbReference type="Rhea" id="RHEA-COMP:17340"/>
        <dbReference type="ChEBI" id="CHEBI:33019"/>
        <dbReference type="ChEBI" id="CHEBI:61560"/>
        <dbReference type="ChEBI" id="CHEBI:173112"/>
        <dbReference type="EC" id="2.7.7.7"/>
    </reaction>
</comment>
<dbReference type="PATRIC" id="fig|796943.3.peg.46"/>
<dbReference type="GO" id="GO:0006261">
    <property type="term" value="P:DNA-templated DNA replication"/>
    <property type="evidence" value="ECO:0007669"/>
    <property type="project" value="TreeGrafter"/>
</dbReference>
<comment type="similarity">
    <text evidence="7">Belongs to the DNA polymerase HolA subunit family.</text>
</comment>
<dbReference type="Gene3D" id="1.10.8.60">
    <property type="match status" value="1"/>
</dbReference>
<dbReference type="STRING" id="796943.HMPREF9625_00039"/>
<evidence type="ECO:0000256" key="3">
    <source>
        <dbReference type="ARBA" id="ARBA00022679"/>
    </source>
</evidence>
<dbReference type="HOGENOM" id="CLU_044694_2_2_9"/>
<proteinExistence type="inferred from homology"/>
<dbReference type="AlphaFoldDB" id="G9WJZ9"/>
<dbReference type="InterPro" id="IPR005790">
    <property type="entry name" value="DNA_polIII_delta"/>
</dbReference>
<reference evidence="11" key="1">
    <citation type="submission" date="2011-08" db="EMBL/GenBank/DDBJ databases">
        <authorList>
            <consortium name="The Broad Institute Genome Sequencing Platform"/>
            <person name="Earl A."/>
            <person name="Ward D."/>
            <person name="Feldgarden M."/>
            <person name="Gevers D."/>
            <person name="Sizova M."/>
            <person name="Hazen A."/>
            <person name="Epstein S."/>
            <person name="Young S.K."/>
            <person name="Zeng Q."/>
            <person name="Gargeya S."/>
            <person name="Fitzgerald M."/>
            <person name="Haas B."/>
            <person name="Abouelleil A."/>
            <person name="Alvarado L."/>
            <person name="Arachchi H.M."/>
            <person name="Berlin A."/>
            <person name="Brown A."/>
            <person name="Chapman S.B."/>
            <person name="Chen Z."/>
            <person name="Dunbar C."/>
            <person name="Freedman E."/>
            <person name="Gearin G."/>
            <person name="Gellesch M."/>
            <person name="Goldberg J."/>
            <person name="Griggs A."/>
            <person name="Gujja S."/>
            <person name="Heiman D."/>
            <person name="Howarth C."/>
            <person name="Larson L."/>
            <person name="Lui A."/>
            <person name="MacDonald P.J.P."/>
            <person name="Montmayeur A."/>
            <person name="Murphy C."/>
            <person name="Neiman D."/>
            <person name="Pearson M."/>
            <person name="Priest M."/>
            <person name="Roberts A."/>
            <person name="Saif S."/>
            <person name="Shea T."/>
            <person name="Shenoy N."/>
            <person name="Sisk P."/>
            <person name="Stolte C."/>
            <person name="Sykes S."/>
            <person name="Wortman J."/>
            <person name="Nusbaum C."/>
            <person name="Birren B."/>
        </authorList>
    </citation>
    <scope>NUCLEOTIDE SEQUENCE</scope>
    <source>
        <strain evidence="11">ACB1</strain>
    </source>
</reference>
<dbReference type="EMBL" id="AFZC02000003">
    <property type="protein sequence ID" value="EHL14196.1"/>
    <property type="molecule type" value="Genomic_DNA"/>
</dbReference>
<dbReference type="InterPro" id="IPR010372">
    <property type="entry name" value="DNA_pol3_delta_N"/>
</dbReference>
<dbReference type="InterPro" id="IPR027417">
    <property type="entry name" value="P-loop_NTPase"/>
</dbReference>
<dbReference type="Gene3D" id="1.20.272.10">
    <property type="match status" value="1"/>
</dbReference>
<dbReference type="EC" id="2.7.7.7" evidence="1"/>
<keyword evidence="6" id="KW-0239">DNA-directed DNA polymerase</keyword>
<dbReference type="InterPro" id="IPR008921">
    <property type="entry name" value="DNA_pol3_clamp-load_cplx_C"/>
</dbReference>
<keyword evidence="12" id="KW-1185">Reference proteome</keyword>
<name>G9WJZ9_9FIRM</name>
<evidence type="ECO:0000256" key="8">
    <source>
        <dbReference type="ARBA" id="ARBA00049244"/>
    </source>
</evidence>
<evidence type="ECO:0000256" key="4">
    <source>
        <dbReference type="ARBA" id="ARBA00022695"/>
    </source>
</evidence>
<evidence type="ECO:0000256" key="7">
    <source>
        <dbReference type="ARBA" id="ARBA00034754"/>
    </source>
</evidence>
<evidence type="ECO:0000313" key="12">
    <source>
        <dbReference type="Proteomes" id="UP000018461"/>
    </source>
</evidence>
<dbReference type="PANTHER" id="PTHR34388:SF1">
    <property type="entry name" value="DNA POLYMERASE III SUBUNIT DELTA"/>
    <property type="match status" value="1"/>
</dbReference>
<dbReference type="Pfam" id="PF06144">
    <property type="entry name" value="DNA_pol3_delta"/>
    <property type="match status" value="1"/>
</dbReference>
<feature type="domain" description="DNA polymerase III delta N-terminal" evidence="9">
    <location>
        <begin position="31"/>
        <end position="143"/>
    </location>
</feature>
<gene>
    <name evidence="11" type="ORF">HMPREF9625_00039</name>
</gene>
<keyword evidence="3" id="KW-0808">Transferase</keyword>
<evidence type="ECO:0000259" key="10">
    <source>
        <dbReference type="Pfam" id="PF21694"/>
    </source>
</evidence>
<organism evidence="11 12">
    <name type="scientific">Oribacterium parvum ACB1</name>
    <dbReference type="NCBI Taxonomy" id="796943"/>
    <lineage>
        <taxon>Bacteria</taxon>
        <taxon>Bacillati</taxon>
        <taxon>Bacillota</taxon>
        <taxon>Clostridia</taxon>
        <taxon>Lachnospirales</taxon>
        <taxon>Lachnospiraceae</taxon>
        <taxon>Oribacterium</taxon>
    </lineage>
</organism>
<accession>G9WJZ9</accession>
<sequence length="342" mass="40153">MATKQEEREEFSKAQKILTEEMKRGEFRPLYLFYGEEAYLLSYYKNIFVRAFSENEGINIHRVGEDLETKNLKDLAETLPFFSPYRLMLFDGKVFGKKKLGEDFIQYLKTSPESTVMVFLEEKMDKRSSFYKIVKERGLILPCVEQDSVFLQKFALGILKKEGKEIARPEMQELLQRTGSNMFRIQTECQKLAAFLGEETVVTLESIDTCLKKLPEDRIFDLIEAMGRGNREELFHYYGDLLQLEESPTKIRSLIKNNVEKLLLVREKLTEGLSERDIARALSMEPWRVKKYTLEARTYTLQALRDLFHALLRLEEEIRKGKIKEQLALELLLLGEEKSYFN</sequence>
<dbReference type="GO" id="GO:0009360">
    <property type="term" value="C:DNA polymerase III complex"/>
    <property type="evidence" value="ECO:0007669"/>
    <property type="project" value="InterPro"/>
</dbReference>
<evidence type="ECO:0000256" key="6">
    <source>
        <dbReference type="ARBA" id="ARBA00022932"/>
    </source>
</evidence>
<dbReference type="GO" id="GO:0003677">
    <property type="term" value="F:DNA binding"/>
    <property type="evidence" value="ECO:0007669"/>
    <property type="project" value="InterPro"/>
</dbReference>
<dbReference type="RefSeq" id="WP_009533916.1">
    <property type="nucleotide sequence ID" value="NZ_KE148312.1"/>
</dbReference>
<dbReference type="PANTHER" id="PTHR34388">
    <property type="entry name" value="DNA POLYMERASE III SUBUNIT DELTA"/>
    <property type="match status" value="1"/>
</dbReference>
<feature type="domain" description="DNA polymerase III delta subunit-like C-terminal" evidence="10">
    <location>
        <begin position="216"/>
        <end position="334"/>
    </location>
</feature>
<dbReference type="InterPro" id="IPR048466">
    <property type="entry name" value="DNA_pol3_delta-like_C"/>
</dbReference>
<reference evidence="11" key="2">
    <citation type="submission" date="2013-03" db="EMBL/GenBank/DDBJ databases">
        <title>The Genome Sequence of Oribacterium sp. ACB1.</title>
        <authorList>
            <consortium name="The Broad Institute Genomics Platform"/>
            <consortium name="The Broad Institute Genome Sequencing Center for Infectious Disease"/>
            <person name="Earl A."/>
            <person name="Ward D."/>
            <person name="Feldgarden M."/>
            <person name="Gevers D."/>
            <person name="Sizova M."/>
            <person name="Hazen A."/>
            <person name="Epstein S."/>
            <person name="Walker B."/>
            <person name="Young S."/>
            <person name="Zeng Q."/>
            <person name="Gargeya S."/>
            <person name="Fitzgerald M."/>
            <person name="Haas B."/>
            <person name="Abouelleil A."/>
            <person name="Allen A.W."/>
            <person name="Alvarado L."/>
            <person name="Arachchi H.M."/>
            <person name="Berlin A.M."/>
            <person name="Chapman S.B."/>
            <person name="Gainer-Dewar J."/>
            <person name="Goldberg J."/>
            <person name="Griggs A."/>
            <person name="Gujja S."/>
            <person name="Hansen M."/>
            <person name="Howarth C."/>
            <person name="Imamovic A."/>
            <person name="Ireland A."/>
            <person name="Larimer J."/>
            <person name="McCowan C."/>
            <person name="Murphy C."/>
            <person name="Pearson M."/>
            <person name="Poon T.W."/>
            <person name="Priest M."/>
            <person name="Roberts A."/>
            <person name="Saif S."/>
            <person name="Shea T."/>
            <person name="Sisk P."/>
            <person name="Sykes S."/>
            <person name="Wortman J."/>
            <person name="Nusbaum C."/>
            <person name="Birren B."/>
        </authorList>
    </citation>
    <scope>NUCLEOTIDE SEQUENCE [LARGE SCALE GENOMIC DNA]</scope>
    <source>
        <strain evidence="11">ACB1</strain>
    </source>
</reference>
<protein>
    <recommendedName>
        <fullName evidence="2">DNA polymerase III subunit delta</fullName>
        <ecNumber evidence="1">2.7.7.7</ecNumber>
    </recommendedName>
</protein>
<evidence type="ECO:0000259" key="9">
    <source>
        <dbReference type="Pfam" id="PF06144"/>
    </source>
</evidence>
<dbReference type="Pfam" id="PF21694">
    <property type="entry name" value="DNA_pol3_delta_C"/>
    <property type="match status" value="1"/>
</dbReference>
<evidence type="ECO:0000256" key="5">
    <source>
        <dbReference type="ARBA" id="ARBA00022705"/>
    </source>
</evidence>
<dbReference type="NCBIfam" id="TIGR01128">
    <property type="entry name" value="holA"/>
    <property type="match status" value="1"/>
</dbReference>
<keyword evidence="4" id="KW-0548">Nucleotidyltransferase</keyword>
<comment type="caution">
    <text evidence="11">The sequence shown here is derived from an EMBL/GenBank/DDBJ whole genome shotgun (WGS) entry which is preliminary data.</text>
</comment>
<evidence type="ECO:0000256" key="1">
    <source>
        <dbReference type="ARBA" id="ARBA00012417"/>
    </source>
</evidence>
<dbReference type="SUPFAM" id="SSF48019">
    <property type="entry name" value="post-AAA+ oligomerization domain-like"/>
    <property type="match status" value="1"/>
</dbReference>
<evidence type="ECO:0000313" key="11">
    <source>
        <dbReference type="EMBL" id="EHL14196.1"/>
    </source>
</evidence>
<dbReference type="Gene3D" id="3.40.50.300">
    <property type="entry name" value="P-loop containing nucleotide triphosphate hydrolases"/>
    <property type="match status" value="1"/>
</dbReference>
<dbReference type="Proteomes" id="UP000018461">
    <property type="component" value="Unassembled WGS sequence"/>
</dbReference>
<evidence type="ECO:0000256" key="2">
    <source>
        <dbReference type="ARBA" id="ARBA00017703"/>
    </source>
</evidence>
<dbReference type="GO" id="GO:0003887">
    <property type="term" value="F:DNA-directed DNA polymerase activity"/>
    <property type="evidence" value="ECO:0007669"/>
    <property type="project" value="UniProtKB-KW"/>
</dbReference>
<dbReference type="SUPFAM" id="SSF52540">
    <property type="entry name" value="P-loop containing nucleoside triphosphate hydrolases"/>
    <property type="match status" value="1"/>
</dbReference>